<dbReference type="AlphaFoldDB" id="A0A4Y9F3E1"/>
<evidence type="ECO:0000256" key="2">
    <source>
        <dbReference type="ARBA" id="ARBA00022475"/>
    </source>
</evidence>
<gene>
    <name evidence="8" type="ORF">E4U03_06460</name>
</gene>
<evidence type="ECO:0000256" key="4">
    <source>
        <dbReference type="ARBA" id="ARBA00022989"/>
    </source>
</evidence>
<dbReference type="Proteomes" id="UP000297951">
    <property type="component" value="Unassembled WGS sequence"/>
</dbReference>
<feature type="domain" description="Cardiolipin synthase N-terminal" evidence="7">
    <location>
        <begin position="70"/>
        <end position="109"/>
    </location>
</feature>
<evidence type="ECO:0000256" key="5">
    <source>
        <dbReference type="ARBA" id="ARBA00023136"/>
    </source>
</evidence>
<accession>A0A4Y9F3E1</accession>
<reference evidence="8 9" key="1">
    <citation type="submission" date="2019-03" db="EMBL/GenBank/DDBJ databases">
        <title>Diversity of the mouse oral microbiome.</title>
        <authorList>
            <person name="Joseph S."/>
            <person name="Aduse-Opoku J."/>
            <person name="Curtis M."/>
            <person name="Wade W."/>
            <person name="Hashim A."/>
        </authorList>
    </citation>
    <scope>NUCLEOTIDE SEQUENCE [LARGE SCALE GENOMIC DNA]</scope>
    <source>
        <strain evidence="9">irhom_31</strain>
    </source>
</reference>
<dbReference type="EMBL" id="SPQC01000019">
    <property type="protein sequence ID" value="TFU22312.1"/>
    <property type="molecule type" value="Genomic_DNA"/>
</dbReference>
<feature type="transmembrane region" description="Helical" evidence="6">
    <location>
        <begin position="58"/>
        <end position="78"/>
    </location>
</feature>
<name>A0A4Y9F3E1_9MICC</name>
<evidence type="ECO:0000259" key="7">
    <source>
        <dbReference type="Pfam" id="PF13396"/>
    </source>
</evidence>
<proteinExistence type="predicted"/>
<keyword evidence="4 6" id="KW-1133">Transmembrane helix</keyword>
<evidence type="ECO:0000256" key="3">
    <source>
        <dbReference type="ARBA" id="ARBA00022692"/>
    </source>
</evidence>
<feature type="transmembrane region" description="Helical" evidence="6">
    <location>
        <begin position="90"/>
        <end position="109"/>
    </location>
</feature>
<comment type="caution">
    <text evidence="8">The sequence shown here is derived from an EMBL/GenBank/DDBJ whole genome shotgun (WGS) entry which is preliminary data.</text>
</comment>
<evidence type="ECO:0000256" key="1">
    <source>
        <dbReference type="ARBA" id="ARBA00004651"/>
    </source>
</evidence>
<organism evidence="8 9">
    <name type="scientific">Rothia nasimurium</name>
    <dbReference type="NCBI Taxonomy" id="85336"/>
    <lineage>
        <taxon>Bacteria</taxon>
        <taxon>Bacillati</taxon>
        <taxon>Actinomycetota</taxon>
        <taxon>Actinomycetes</taxon>
        <taxon>Micrococcales</taxon>
        <taxon>Micrococcaceae</taxon>
        <taxon>Rothia</taxon>
    </lineage>
</organism>
<evidence type="ECO:0000313" key="9">
    <source>
        <dbReference type="Proteomes" id="UP000297951"/>
    </source>
</evidence>
<keyword evidence="2" id="KW-1003">Cell membrane</keyword>
<evidence type="ECO:0000256" key="6">
    <source>
        <dbReference type="SAM" id="Phobius"/>
    </source>
</evidence>
<dbReference type="Pfam" id="PF13396">
    <property type="entry name" value="PLDc_N"/>
    <property type="match status" value="1"/>
</dbReference>
<evidence type="ECO:0000313" key="8">
    <source>
        <dbReference type="EMBL" id="TFU22312.1"/>
    </source>
</evidence>
<keyword evidence="3 6" id="KW-0812">Transmembrane</keyword>
<dbReference type="GO" id="GO:0005886">
    <property type="term" value="C:plasma membrane"/>
    <property type="evidence" value="ECO:0007669"/>
    <property type="project" value="UniProtKB-SubCell"/>
</dbReference>
<dbReference type="InterPro" id="IPR027379">
    <property type="entry name" value="CLS_N"/>
</dbReference>
<keyword evidence="5 6" id="KW-0472">Membrane</keyword>
<sequence length="133" mass="14958">MTTRTIGGIWSLLFLLPTTMDTMPLDYLSTPALSLTGTFAVGVLTAKQTGTQLSLFGWFFYPLLFLAMGLAIFCMLTVHRQPHLSETQKLKWLLFTLFIPIVGPLAYWLRMRSDRRERTDGTTAHSESEPGGQ</sequence>
<protein>
    <submittedName>
        <fullName evidence="8">PLDc_N domain-containing protein</fullName>
    </submittedName>
</protein>
<comment type="subcellular location">
    <subcellularLocation>
        <location evidence="1">Cell membrane</location>
        <topology evidence="1">Multi-pass membrane protein</topology>
    </subcellularLocation>
</comment>